<evidence type="ECO:0000313" key="11">
    <source>
        <dbReference type="Ensembl" id="ENSCSAVP00000000265.1"/>
    </source>
</evidence>
<keyword evidence="2 9" id="KW-0812">Transmembrane</keyword>
<keyword evidence="7 9" id="KW-0472">Membrane</keyword>
<accession>H2Y4L7</accession>
<evidence type="ECO:0000256" key="3">
    <source>
        <dbReference type="ARBA" id="ARBA00022723"/>
    </source>
</evidence>
<reference evidence="11" key="3">
    <citation type="submission" date="2025-09" db="UniProtKB">
        <authorList>
            <consortium name="Ensembl"/>
        </authorList>
    </citation>
    <scope>IDENTIFICATION</scope>
</reference>
<dbReference type="FunFam" id="3.30.40.10:FF:000009">
    <property type="entry name" value="E3 ubiquitin-protein ligase RNF130"/>
    <property type="match status" value="1"/>
</dbReference>
<protein>
    <recommendedName>
        <fullName evidence="10">RING-type domain-containing protein</fullName>
    </recommendedName>
</protein>
<organism evidence="11 12">
    <name type="scientific">Ciona savignyi</name>
    <name type="common">Pacific transparent sea squirt</name>
    <dbReference type="NCBI Taxonomy" id="51511"/>
    <lineage>
        <taxon>Eukaryota</taxon>
        <taxon>Metazoa</taxon>
        <taxon>Chordata</taxon>
        <taxon>Tunicata</taxon>
        <taxon>Ascidiacea</taxon>
        <taxon>Phlebobranchia</taxon>
        <taxon>Cionidae</taxon>
        <taxon>Ciona</taxon>
    </lineage>
</organism>
<dbReference type="PROSITE" id="PS50089">
    <property type="entry name" value="ZF_RING_2"/>
    <property type="match status" value="1"/>
</dbReference>
<feature type="domain" description="RING-type" evidence="10">
    <location>
        <begin position="116"/>
        <end position="157"/>
    </location>
</feature>
<dbReference type="AlphaFoldDB" id="H2Y4L7"/>
<evidence type="ECO:0000256" key="4">
    <source>
        <dbReference type="ARBA" id="ARBA00022771"/>
    </source>
</evidence>
<dbReference type="GO" id="GO:0008270">
    <property type="term" value="F:zinc ion binding"/>
    <property type="evidence" value="ECO:0007669"/>
    <property type="project" value="UniProtKB-KW"/>
</dbReference>
<dbReference type="eggNOG" id="KOG0800">
    <property type="taxonomic scope" value="Eukaryota"/>
</dbReference>
<feature type="transmembrane region" description="Helical" evidence="9">
    <location>
        <begin position="48"/>
        <end position="67"/>
    </location>
</feature>
<dbReference type="GO" id="GO:0016020">
    <property type="term" value="C:membrane"/>
    <property type="evidence" value="ECO:0007669"/>
    <property type="project" value="UniProtKB-SubCell"/>
</dbReference>
<evidence type="ECO:0000256" key="6">
    <source>
        <dbReference type="ARBA" id="ARBA00022989"/>
    </source>
</evidence>
<keyword evidence="12" id="KW-1185">Reference proteome</keyword>
<dbReference type="Proteomes" id="UP000007875">
    <property type="component" value="Unassembled WGS sequence"/>
</dbReference>
<evidence type="ECO:0000256" key="8">
    <source>
        <dbReference type="PROSITE-ProRule" id="PRU00175"/>
    </source>
</evidence>
<evidence type="ECO:0000256" key="7">
    <source>
        <dbReference type="ARBA" id="ARBA00023136"/>
    </source>
</evidence>
<dbReference type="Gene3D" id="3.30.40.10">
    <property type="entry name" value="Zinc/RING finger domain, C3HC4 (zinc finger)"/>
    <property type="match status" value="1"/>
</dbReference>
<reference evidence="12" key="1">
    <citation type="submission" date="2003-08" db="EMBL/GenBank/DDBJ databases">
        <authorList>
            <person name="Birren B."/>
            <person name="Nusbaum C."/>
            <person name="Abebe A."/>
            <person name="Abouelleil A."/>
            <person name="Adekoya E."/>
            <person name="Ait-zahra M."/>
            <person name="Allen N."/>
            <person name="Allen T."/>
            <person name="An P."/>
            <person name="Anderson M."/>
            <person name="Anderson S."/>
            <person name="Arachchi H."/>
            <person name="Armbruster J."/>
            <person name="Bachantsang P."/>
            <person name="Baldwin J."/>
            <person name="Barry A."/>
            <person name="Bayul T."/>
            <person name="Blitshsteyn B."/>
            <person name="Bloom T."/>
            <person name="Blye J."/>
            <person name="Boguslavskiy L."/>
            <person name="Borowsky M."/>
            <person name="Boukhgalter B."/>
            <person name="Brunache A."/>
            <person name="Butler J."/>
            <person name="Calixte N."/>
            <person name="Calvo S."/>
            <person name="Camarata J."/>
            <person name="Campo K."/>
            <person name="Chang J."/>
            <person name="Cheshatsang Y."/>
            <person name="Citroen M."/>
            <person name="Collymore A."/>
            <person name="Considine T."/>
            <person name="Cook A."/>
            <person name="Cooke P."/>
            <person name="Corum B."/>
            <person name="Cuomo C."/>
            <person name="David R."/>
            <person name="Dawoe T."/>
            <person name="Degray S."/>
            <person name="Dodge S."/>
            <person name="Dooley K."/>
            <person name="Dorje P."/>
            <person name="Dorjee K."/>
            <person name="Dorris L."/>
            <person name="Duffey N."/>
            <person name="Dupes A."/>
            <person name="Elkins T."/>
            <person name="Engels R."/>
            <person name="Erickson J."/>
            <person name="Farina A."/>
            <person name="Faro S."/>
            <person name="Ferreira P."/>
            <person name="Fischer H."/>
            <person name="Fitzgerald M."/>
            <person name="Foley K."/>
            <person name="Gage D."/>
            <person name="Galagan J."/>
            <person name="Gearin G."/>
            <person name="Gnerre S."/>
            <person name="Gnirke A."/>
            <person name="Goyette A."/>
            <person name="Graham J."/>
            <person name="Grandbois E."/>
            <person name="Gyaltsen K."/>
            <person name="Hafez N."/>
            <person name="Hagopian D."/>
            <person name="Hagos B."/>
            <person name="Hall J."/>
            <person name="Hatcher B."/>
            <person name="Heller A."/>
            <person name="Higgins H."/>
            <person name="Honan T."/>
            <person name="Horn A."/>
            <person name="Houde N."/>
            <person name="Hughes L."/>
            <person name="Hulme W."/>
            <person name="Husby E."/>
            <person name="Iliev I."/>
            <person name="Jaffe D."/>
            <person name="Jones C."/>
            <person name="Kamal M."/>
            <person name="Kamat A."/>
            <person name="Kamvysselis M."/>
            <person name="Karlsson E."/>
            <person name="Kells C."/>
            <person name="Kieu A."/>
            <person name="Kisner P."/>
            <person name="Kodira C."/>
            <person name="Kulbokas E."/>
            <person name="Labutti K."/>
            <person name="Lama D."/>
            <person name="Landers T."/>
            <person name="Leger J."/>
            <person name="Levine S."/>
            <person name="Lewis D."/>
            <person name="Lewis T."/>
            <person name="Lindblad-toh K."/>
            <person name="Liu X."/>
            <person name="Lokyitsang T."/>
            <person name="Lokyitsang Y."/>
            <person name="Lucien O."/>
            <person name="Lui A."/>
            <person name="Ma L.J."/>
            <person name="Mabbitt R."/>
            <person name="Macdonald J."/>
            <person name="Maclean C."/>
            <person name="Major J."/>
            <person name="Manning J."/>
            <person name="Marabella R."/>
            <person name="Maru K."/>
            <person name="Matthews C."/>
            <person name="Mauceli E."/>
            <person name="Mccarthy M."/>
            <person name="Mcdonough S."/>
            <person name="Mcghee T."/>
            <person name="Meldrim J."/>
            <person name="Meneus L."/>
            <person name="Mesirov J."/>
            <person name="Mihalev A."/>
            <person name="Mihova T."/>
            <person name="Mikkelsen T."/>
            <person name="Mlenga V."/>
            <person name="Moru K."/>
            <person name="Mozes J."/>
            <person name="Mulrain L."/>
            <person name="Munson G."/>
            <person name="Naylor J."/>
            <person name="Newes C."/>
            <person name="Nguyen C."/>
            <person name="Nguyen N."/>
            <person name="Nguyen T."/>
            <person name="Nicol R."/>
            <person name="Nielsen C."/>
            <person name="Nizzari M."/>
            <person name="Norbu C."/>
            <person name="Norbu N."/>
            <person name="O'donnell P."/>
            <person name="Okoawo O."/>
            <person name="O'leary S."/>
            <person name="Omotosho B."/>
            <person name="O'neill K."/>
            <person name="Osman S."/>
            <person name="Parker S."/>
            <person name="Perrin D."/>
            <person name="Phunkhang P."/>
            <person name="Piqani B."/>
            <person name="Purcell S."/>
            <person name="Rachupka T."/>
            <person name="Ramasamy U."/>
            <person name="Rameau R."/>
            <person name="Ray V."/>
            <person name="Raymond C."/>
            <person name="Retta R."/>
            <person name="Richardson S."/>
            <person name="Rise C."/>
            <person name="Rodriguez J."/>
            <person name="Rogers J."/>
            <person name="Rogov P."/>
            <person name="Rutman M."/>
            <person name="Schupbach R."/>
            <person name="Seaman C."/>
            <person name="Settipalli S."/>
            <person name="Sharpe T."/>
            <person name="Sheridan J."/>
            <person name="Sherpa N."/>
            <person name="Shi J."/>
            <person name="Smirnov S."/>
            <person name="Smith C."/>
            <person name="Sougnez C."/>
            <person name="Spencer B."/>
            <person name="Stalker J."/>
            <person name="Stange-thomann N."/>
            <person name="Stavropoulos S."/>
            <person name="Stetson K."/>
            <person name="Stone C."/>
            <person name="Stone S."/>
            <person name="Stubbs M."/>
            <person name="Talamas J."/>
            <person name="Tchuinga P."/>
            <person name="Tenzing P."/>
            <person name="Tesfaye S."/>
            <person name="Theodore J."/>
            <person name="Thoulutsang Y."/>
            <person name="Topham K."/>
            <person name="Towey S."/>
            <person name="Tsamla T."/>
            <person name="Tsomo N."/>
            <person name="Vallee D."/>
            <person name="Vassiliev H."/>
            <person name="Venkataraman V."/>
            <person name="Vinson J."/>
            <person name="Vo A."/>
            <person name="Wade C."/>
            <person name="Wang S."/>
            <person name="Wangchuk T."/>
            <person name="Wangdi T."/>
            <person name="Whittaker C."/>
            <person name="Wilkinson J."/>
            <person name="Wu Y."/>
            <person name="Wyman D."/>
            <person name="Yadav S."/>
            <person name="Yang S."/>
            <person name="Yang X."/>
            <person name="Yeager S."/>
            <person name="Yee E."/>
            <person name="Young G."/>
            <person name="Zainoun J."/>
            <person name="Zembeck L."/>
            <person name="Zimmer A."/>
            <person name="Zody M."/>
            <person name="Lander E."/>
        </authorList>
    </citation>
    <scope>NUCLEOTIDE SEQUENCE [LARGE SCALE GENOMIC DNA]</scope>
</reference>
<dbReference type="PANTHER" id="PTHR16200">
    <property type="entry name" value="RING ZINC FINGER"/>
    <property type="match status" value="1"/>
</dbReference>
<keyword evidence="4 8" id="KW-0863">Zinc-finger</keyword>
<evidence type="ECO:0000256" key="1">
    <source>
        <dbReference type="ARBA" id="ARBA00004370"/>
    </source>
</evidence>
<dbReference type="InParanoid" id="H2Y4L7"/>
<reference evidence="11" key="2">
    <citation type="submission" date="2025-08" db="UniProtKB">
        <authorList>
            <consortium name="Ensembl"/>
        </authorList>
    </citation>
    <scope>IDENTIFICATION</scope>
</reference>
<proteinExistence type="predicted"/>
<dbReference type="InterPro" id="IPR051073">
    <property type="entry name" value="ZNRF3_Arkadia_E3_ligases"/>
</dbReference>
<dbReference type="InterPro" id="IPR013083">
    <property type="entry name" value="Znf_RING/FYVE/PHD"/>
</dbReference>
<dbReference type="GeneTree" id="ENSGT00940000159671"/>
<evidence type="ECO:0000256" key="2">
    <source>
        <dbReference type="ARBA" id="ARBA00022692"/>
    </source>
</evidence>
<keyword evidence="3" id="KW-0479">Metal-binding</keyword>
<dbReference type="HOGENOM" id="CLU_1570095_0_0_1"/>
<name>H2Y4L7_CIOSA</name>
<evidence type="ECO:0000256" key="5">
    <source>
        <dbReference type="ARBA" id="ARBA00022833"/>
    </source>
</evidence>
<sequence>MEDIGTLTLWSVCGRSTAGYYNEWEGMVCIGDDQPTATRKPDHWNPTLFISVAICLFFFFKIGWVVFHSDLPYYTYQDVYLKEQAGHAVQRLKIKIYRNRRRVITENNGTSEPERCAICLDKYYSLQRLRVLPCQHRFHVCCVDPWLVAQRTCPLCKFDILGHILNQEKQ</sequence>
<comment type="subcellular location">
    <subcellularLocation>
        <location evidence="1">Membrane</location>
    </subcellularLocation>
</comment>
<evidence type="ECO:0000256" key="9">
    <source>
        <dbReference type="SAM" id="Phobius"/>
    </source>
</evidence>
<dbReference type="Ensembl" id="ENSCSAVT00000000267.1">
    <property type="protein sequence ID" value="ENSCSAVP00000000265.1"/>
    <property type="gene ID" value="ENSCSAVG00000000147.1"/>
</dbReference>
<evidence type="ECO:0000259" key="10">
    <source>
        <dbReference type="PROSITE" id="PS50089"/>
    </source>
</evidence>
<keyword evidence="5" id="KW-0862">Zinc</keyword>
<dbReference type="Pfam" id="PF13639">
    <property type="entry name" value="zf-RING_2"/>
    <property type="match status" value="1"/>
</dbReference>
<dbReference type="SUPFAM" id="SSF57850">
    <property type="entry name" value="RING/U-box"/>
    <property type="match status" value="1"/>
</dbReference>
<evidence type="ECO:0000313" key="12">
    <source>
        <dbReference type="Proteomes" id="UP000007875"/>
    </source>
</evidence>
<dbReference type="FunCoup" id="H2Y4L7">
    <property type="interactions" value="1"/>
</dbReference>
<dbReference type="SMART" id="SM00184">
    <property type="entry name" value="RING"/>
    <property type="match status" value="1"/>
</dbReference>
<dbReference type="STRING" id="51511.ENSCSAVP00000000265"/>
<keyword evidence="6 9" id="KW-1133">Transmembrane helix</keyword>
<dbReference type="InterPro" id="IPR001841">
    <property type="entry name" value="Znf_RING"/>
</dbReference>